<dbReference type="RefSeq" id="WP_344587147.1">
    <property type="nucleotide sequence ID" value="NZ_BAAARW010000002.1"/>
</dbReference>
<dbReference type="EMBL" id="BAAARW010000002">
    <property type="protein sequence ID" value="GAA2400534.1"/>
    <property type="molecule type" value="Genomic_DNA"/>
</dbReference>
<evidence type="ECO:0000313" key="2">
    <source>
        <dbReference type="Proteomes" id="UP001501231"/>
    </source>
</evidence>
<proteinExistence type="predicted"/>
<gene>
    <name evidence="1" type="ORF">GCM10010191_04650</name>
</gene>
<organism evidence="1 2">
    <name type="scientific">Actinomadura vinacea</name>
    <dbReference type="NCBI Taxonomy" id="115336"/>
    <lineage>
        <taxon>Bacteria</taxon>
        <taxon>Bacillati</taxon>
        <taxon>Actinomycetota</taxon>
        <taxon>Actinomycetes</taxon>
        <taxon>Streptosporangiales</taxon>
        <taxon>Thermomonosporaceae</taxon>
        <taxon>Actinomadura</taxon>
    </lineage>
</organism>
<keyword evidence="2" id="KW-1185">Reference proteome</keyword>
<dbReference type="Proteomes" id="UP001501231">
    <property type="component" value="Unassembled WGS sequence"/>
</dbReference>
<protein>
    <submittedName>
        <fullName evidence="1">Uncharacterized protein</fullName>
    </submittedName>
</protein>
<reference evidence="1 2" key="1">
    <citation type="journal article" date="2019" name="Int. J. Syst. Evol. Microbiol.">
        <title>The Global Catalogue of Microorganisms (GCM) 10K type strain sequencing project: providing services to taxonomists for standard genome sequencing and annotation.</title>
        <authorList>
            <consortium name="The Broad Institute Genomics Platform"/>
            <consortium name="The Broad Institute Genome Sequencing Center for Infectious Disease"/>
            <person name="Wu L."/>
            <person name="Ma J."/>
        </authorList>
    </citation>
    <scope>NUCLEOTIDE SEQUENCE [LARGE SCALE GENOMIC DNA]</scope>
    <source>
        <strain evidence="1 2">JCM 3325</strain>
    </source>
</reference>
<evidence type="ECO:0000313" key="1">
    <source>
        <dbReference type="EMBL" id="GAA2400534.1"/>
    </source>
</evidence>
<comment type="caution">
    <text evidence="1">The sequence shown here is derived from an EMBL/GenBank/DDBJ whole genome shotgun (WGS) entry which is preliminary data.</text>
</comment>
<sequence length="62" mass="6836">MARNVVAAERRRAAAEQTAARRAGGRRYLASDDLMRLEEQIEAEAVARRTGRWTSCPTTAGC</sequence>
<name>A0ABN3ID96_9ACTN</name>
<accession>A0ABN3ID96</accession>